<accession>A0A5K0UAG7</accession>
<evidence type="ECO:0000256" key="5">
    <source>
        <dbReference type="SAM" id="MobiDB-lite"/>
    </source>
</evidence>
<evidence type="ECO:0000256" key="1">
    <source>
        <dbReference type="ARBA" id="ARBA00022722"/>
    </source>
</evidence>
<evidence type="ECO:0000259" key="6">
    <source>
        <dbReference type="Pfam" id="PF03159"/>
    </source>
</evidence>
<feature type="region of interest" description="Disordered" evidence="5">
    <location>
        <begin position="786"/>
        <end position="819"/>
    </location>
</feature>
<comment type="similarity">
    <text evidence="4">Belongs to the 5'-3' exonuclease family.</text>
</comment>
<dbReference type="GO" id="GO:0004534">
    <property type="term" value="F:5'-3' RNA exonuclease activity"/>
    <property type="evidence" value="ECO:0007669"/>
    <property type="project" value="TreeGrafter"/>
</dbReference>
<evidence type="ECO:0000313" key="9">
    <source>
        <dbReference type="Proteomes" id="UP000594342"/>
    </source>
</evidence>
<dbReference type="Gene3D" id="3.40.50.12390">
    <property type="match status" value="1"/>
</dbReference>
<dbReference type="InterPro" id="IPR041412">
    <property type="entry name" value="Xrn1_helical"/>
</dbReference>
<proteinExistence type="inferred from homology"/>
<dbReference type="InterPro" id="IPR027073">
    <property type="entry name" value="5_3_exoribonuclease"/>
</dbReference>
<protein>
    <submittedName>
        <fullName evidence="8">XRN 5'-3' exonuclease</fullName>
    </submittedName>
</protein>
<reference evidence="8 9" key="1">
    <citation type="submission" date="2018-10" db="EMBL/GenBank/DDBJ databases">
        <authorList>
            <consortium name="IHU Genomes"/>
        </authorList>
    </citation>
    <scope>NUCLEOTIDE SEQUENCE [LARGE SCALE GENOMIC DNA]</scope>
    <source>
        <strain evidence="8 9">A1</strain>
    </source>
</reference>
<organism evidence="8 9">
    <name type="scientific">Yasminevirus sp. GU-2018</name>
    <dbReference type="NCBI Taxonomy" id="2420051"/>
    <lineage>
        <taxon>Viruses</taxon>
        <taxon>Varidnaviria</taxon>
        <taxon>Bamfordvirae</taxon>
        <taxon>Nucleocytoviricota</taxon>
        <taxon>Megaviricetes</taxon>
        <taxon>Imitervirales</taxon>
        <taxon>Mimiviridae</taxon>
        <taxon>Klosneuvirinae</taxon>
        <taxon>Yasminevirus</taxon>
        <taxon>Yasminevirus saudimassiliense</taxon>
    </lineage>
</organism>
<feature type="compositionally biased region" description="Polar residues" evidence="5">
    <location>
        <begin position="18"/>
        <end position="34"/>
    </location>
</feature>
<keyword evidence="9" id="KW-1185">Reference proteome</keyword>
<dbReference type="Pfam" id="PF03159">
    <property type="entry name" value="XRN_N"/>
    <property type="match status" value="1"/>
</dbReference>
<keyword evidence="2" id="KW-0378">Hydrolase</keyword>
<feature type="region of interest" description="Disordered" evidence="5">
    <location>
        <begin position="18"/>
        <end position="40"/>
    </location>
</feature>
<comment type="caution">
    <text evidence="8">The sequence shown here is derived from an EMBL/GenBank/DDBJ whole genome shotgun (WGS) entry which is preliminary data.</text>
</comment>
<keyword evidence="3 8" id="KW-0269">Exonuclease</keyword>
<dbReference type="PANTHER" id="PTHR12341">
    <property type="entry name" value="5'-&gt;3' EXORIBONUCLEASE"/>
    <property type="match status" value="1"/>
</dbReference>
<gene>
    <name evidence="8" type="ORF">YASMINEVIRUS_927</name>
</gene>
<keyword evidence="1" id="KW-0540">Nuclease</keyword>
<evidence type="ECO:0000256" key="2">
    <source>
        <dbReference type="ARBA" id="ARBA00022801"/>
    </source>
</evidence>
<feature type="domain" description="Xrn1 helical" evidence="7">
    <location>
        <begin position="423"/>
        <end position="577"/>
    </location>
</feature>
<dbReference type="GO" id="GO:0003723">
    <property type="term" value="F:RNA binding"/>
    <property type="evidence" value="ECO:0007669"/>
    <property type="project" value="TreeGrafter"/>
</dbReference>
<evidence type="ECO:0000256" key="4">
    <source>
        <dbReference type="ARBA" id="ARBA00038299"/>
    </source>
</evidence>
<feature type="compositionally biased region" description="Basic and acidic residues" evidence="5">
    <location>
        <begin position="786"/>
        <end position="800"/>
    </location>
</feature>
<feature type="region of interest" description="Disordered" evidence="5">
    <location>
        <begin position="320"/>
        <end position="370"/>
    </location>
</feature>
<dbReference type="InterPro" id="IPR004859">
    <property type="entry name" value="Xrn1_N"/>
</dbReference>
<dbReference type="Pfam" id="PF17846">
    <property type="entry name" value="XRN_M"/>
    <property type="match status" value="1"/>
</dbReference>
<dbReference type="GO" id="GO:0000956">
    <property type="term" value="P:nuclear-transcribed mRNA catabolic process"/>
    <property type="evidence" value="ECO:0007669"/>
    <property type="project" value="TreeGrafter"/>
</dbReference>
<evidence type="ECO:0000313" key="8">
    <source>
        <dbReference type="EMBL" id="VBB18464.1"/>
    </source>
</evidence>
<dbReference type="PANTHER" id="PTHR12341:SF7">
    <property type="entry name" value="5'-3' EXORIBONUCLEASE 1"/>
    <property type="match status" value="1"/>
</dbReference>
<evidence type="ECO:0000256" key="3">
    <source>
        <dbReference type="ARBA" id="ARBA00022839"/>
    </source>
</evidence>
<feature type="domain" description="Xrn1 N-terminal" evidence="6">
    <location>
        <begin position="137"/>
        <end position="310"/>
    </location>
</feature>
<dbReference type="Proteomes" id="UP000594342">
    <property type="component" value="Unassembled WGS sequence"/>
</dbReference>
<name>A0A5K0UAG7_9VIRU</name>
<evidence type="ECO:0000259" key="7">
    <source>
        <dbReference type="Pfam" id="PF17846"/>
    </source>
</evidence>
<dbReference type="EMBL" id="UPSH01000001">
    <property type="protein sequence ID" value="VBB18464.1"/>
    <property type="molecule type" value="Genomic_DNA"/>
</dbReference>
<feature type="compositionally biased region" description="Basic and acidic residues" evidence="5">
    <location>
        <begin position="327"/>
        <end position="355"/>
    </location>
</feature>
<sequence length="1110" mass="129803">MGIDNFFKSLAKSKIGRDTNSIESSRQNTSTYGDSSRDVQSDIQHGTVSTKTYAIDQIGSKLRIGCKRFYIDFNSILHEVSNRIEQDVRYVQYAMIIDKIDEKCHTFMKSLDPNYKFPHDSFSMEQKCADFKKLMYRLINDTYVLNRVRDYVDNIMTDLITGDTVERLYISMDGMPTMAKIVEQRKRRVMTSIIGGIRRKMHSNLKSHLSYERSLYETYIYTFDRTKLAPASEFMEVLYVYMTGSSELLFQAYMKSKYPCLKTIVVSSHHQPGEGEKKIMEDIISTNNKLDECIIFSPDSDVIILSVLIRNMLNRRATLEMEEESKDDSKNDSKGDSQEDSTDDTRSEQRQDIRPESASGNGLKVTVNDSKKKQKIFSPKTKNVSKVGMIRLNSYDGSYEYISADDLCHEIFTYIQKRTKLTLDEDRVTNDISFVFTLLGNDFLPRLESVNIKNDIEIVLNVYAQMLEITHRSRHFGMYIIYHNRKKYRVNYASFSKYIELLSQMEVALMKDKYMSSTYRNYKRLKSIFSESTEDTKTKDFSNESLTDGSDNLSDSNVEPLYPQLIQYLQFANIIFSTKKKMTEISMRSEVKKTVTSSHAYSRNKYGSTAGYRTDSRTDKRVDIMSYVQAELSSVFQHLDPVQFGETLNKMIKIFLKVERIRVNMTNWSSIHALDKLTRLVQEVINDGYVGPSLELKYDEQNVRTPYHQQNIKSKFPHPDMEITVYDEEYYMITRCMGRYRDALEPEYEIGSFRLSINHGRYRYDSSYIVDDAREYYDRYFSERRLDEKPQEKPQEKPLEKPIINRSLSKDGESNGAVRSVDSFETSTVFSGSIKRPDSERSIVDDSQTLDTIVSEYIRGLFWVFNYYVNCNDVEFNRTMASTWFYKYSHAPFLFHISKYIHNMTKTTKDRKDRWNWMEELYESVSEENYVPRRHFMSNIEYYVYVNPYHKLDESILGSKLYRELIKVEHTELFCDIDDVIERLWDGDKNIIDTRNTYLSRGKLIGFKPLSYKEWRSVLAKNGVDLEIFNECCDSVISVDRALDLVDMSFDTKTDDSSVDTTDSCESLAQIKLKPDTNCIVYQPSKEVTMIPEYTLWADHPFVAVIRGVN</sequence>